<evidence type="ECO:0000256" key="6">
    <source>
        <dbReference type="ARBA" id="ARBA00022723"/>
    </source>
</evidence>
<accession>A0A0R1XIB2</accession>
<dbReference type="EMBL" id="AZFW01000010">
    <property type="protein sequence ID" value="KRM29794.1"/>
    <property type="molecule type" value="Genomic_DNA"/>
</dbReference>
<evidence type="ECO:0000256" key="7">
    <source>
        <dbReference type="ARBA" id="ARBA00022827"/>
    </source>
</evidence>
<dbReference type="Proteomes" id="UP000050949">
    <property type="component" value="Unassembled WGS sequence"/>
</dbReference>
<gene>
    <name evidence="11" type="ORF">FC91_GL000287</name>
</gene>
<dbReference type="AlphaFoldDB" id="A0A0R1XIB2"/>
<dbReference type="Gene3D" id="3.10.520.10">
    <property type="entry name" value="ApbE-like domains"/>
    <property type="match status" value="2"/>
</dbReference>
<evidence type="ECO:0000256" key="3">
    <source>
        <dbReference type="ARBA" id="ARBA00016337"/>
    </source>
</evidence>
<evidence type="ECO:0000256" key="10">
    <source>
        <dbReference type="ARBA" id="ARBA00048540"/>
    </source>
</evidence>
<evidence type="ECO:0000256" key="2">
    <source>
        <dbReference type="ARBA" id="ARBA00011955"/>
    </source>
</evidence>
<dbReference type="SUPFAM" id="SSF143631">
    <property type="entry name" value="ApbE-like"/>
    <property type="match status" value="1"/>
</dbReference>
<comment type="cofactor">
    <cofactor evidence="1">
        <name>Mg(2+)</name>
        <dbReference type="ChEBI" id="CHEBI:18420"/>
    </cofactor>
</comment>
<keyword evidence="11" id="KW-0449">Lipoprotein</keyword>
<comment type="caution">
    <text evidence="11">The sequence shown here is derived from an EMBL/GenBank/DDBJ whole genome shotgun (WGS) entry which is preliminary data.</text>
</comment>
<keyword evidence="8" id="KW-0460">Magnesium</keyword>
<keyword evidence="7" id="KW-0274">FAD</keyword>
<evidence type="ECO:0000256" key="1">
    <source>
        <dbReference type="ARBA" id="ARBA00001946"/>
    </source>
</evidence>
<dbReference type="PANTHER" id="PTHR30040:SF2">
    <property type="entry name" value="FAD:PROTEIN FMN TRANSFERASE"/>
    <property type="match status" value="1"/>
</dbReference>
<dbReference type="RefSeq" id="WP_027829178.1">
    <property type="nucleotide sequence ID" value="NZ_AUEH01000044.1"/>
</dbReference>
<dbReference type="EC" id="2.7.1.180" evidence="2"/>
<dbReference type="GO" id="GO:0016740">
    <property type="term" value="F:transferase activity"/>
    <property type="evidence" value="ECO:0007669"/>
    <property type="project" value="UniProtKB-KW"/>
</dbReference>
<evidence type="ECO:0000313" key="12">
    <source>
        <dbReference type="Proteomes" id="UP000050949"/>
    </source>
</evidence>
<dbReference type="Pfam" id="PF02424">
    <property type="entry name" value="ApbE"/>
    <property type="match status" value="1"/>
</dbReference>
<dbReference type="PANTHER" id="PTHR30040">
    <property type="entry name" value="THIAMINE BIOSYNTHESIS LIPOPROTEIN APBE"/>
    <property type="match status" value="1"/>
</dbReference>
<comment type="catalytic activity">
    <reaction evidence="10">
        <text>L-threonyl-[protein] + FAD = FMN-L-threonyl-[protein] + AMP + H(+)</text>
        <dbReference type="Rhea" id="RHEA:36847"/>
        <dbReference type="Rhea" id="RHEA-COMP:11060"/>
        <dbReference type="Rhea" id="RHEA-COMP:11061"/>
        <dbReference type="ChEBI" id="CHEBI:15378"/>
        <dbReference type="ChEBI" id="CHEBI:30013"/>
        <dbReference type="ChEBI" id="CHEBI:57692"/>
        <dbReference type="ChEBI" id="CHEBI:74257"/>
        <dbReference type="ChEBI" id="CHEBI:456215"/>
        <dbReference type="EC" id="2.7.1.180"/>
    </reaction>
</comment>
<evidence type="ECO:0000256" key="8">
    <source>
        <dbReference type="ARBA" id="ARBA00022842"/>
    </source>
</evidence>
<protein>
    <recommendedName>
        <fullName evidence="3">FAD:protein FMN transferase</fullName>
        <ecNumber evidence="2">2.7.1.180</ecNumber>
    </recommendedName>
    <alternativeName>
        <fullName evidence="9">Flavin transferase</fullName>
    </alternativeName>
</protein>
<dbReference type="GO" id="GO:0046872">
    <property type="term" value="F:metal ion binding"/>
    <property type="evidence" value="ECO:0007669"/>
    <property type="project" value="UniProtKB-KW"/>
</dbReference>
<dbReference type="InterPro" id="IPR003374">
    <property type="entry name" value="ApbE-like_sf"/>
</dbReference>
<dbReference type="PATRIC" id="fig|1122147.4.peg.301"/>
<sequence>MSIPFIIHRTLQEMTIPFTISLAVTDRAAGAPLLTQAAEQVSTALARINRLYSPFREASLVRRFQAGDQGLLLTEPEFQEIYAATLAAAHYTQGDFDPFFNGAFDPTGYVKGWAVEQITTAFLTPLLANLRVIAVSLNGGGDLQAATRPDSAFTWHIGIEDPANPQRIIAAYELANGAVATSAENKRGHHIRHTGPGDLAQVTVLADHLADADVWATAGMAGGEARWQTHLAANQLTGLYITADRVLHPFTKGAIRDVQTA</sequence>
<name>A0A0R1XIB2_9LACO</name>
<evidence type="ECO:0000313" key="11">
    <source>
        <dbReference type="EMBL" id="KRM29794.1"/>
    </source>
</evidence>
<organism evidence="11 12">
    <name type="scientific">Schleiferilactobacillus harbinensis DSM 16991</name>
    <dbReference type="NCBI Taxonomy" id="1122147"/>
    <lineage>
        <taxon>Bacteria</taxon>
        <taxon>Bacillati</taxon>
        <taxon>Bacillota</taxon>
        <taxon>Bacilli</taxon>
        <taxon>Lactobacillales</taxon>
        <taxon>Lactobacillaceae</taxon>
        <taxon>Schleiferilactobacillus</taxon>
    </lineage>
</organism>
<evidence type="ECO:0000256" key="5">
    <source>
        <dbReference type="ARBA" id="ARBA00022679"/>
    </source>
</evidence>
<reference evidence="11 12" key="1">
    <citation type="journal article" date="2015" name="Genome Announc.">
        <title>Expanding the biotechnology potential of lactobacilli through comparative genomics of 213 strains and associated genera.</title>
        <authorList>
            <person name="Sun Z."/>
            <person name="Harris H.M."/>
            <person name="McCann A."/>
            <person name="Guo C."/>
            <person name="Argimon S."/>
            <person name="Zhang W."/>
            <person name="Yang X."/>
            <person name="Jeffery I.B."/>
            <person name="Cooney J.C."/>
            <person name="Kagawa T.F."/>
            <person name="Liu W."/>
            <person name="Song Y."/>
            <person name="Salvetti E."/>
            <person name="Wrobel A."/>
            <person name="Rasinkangas P."/>
            <person name="Parkhill J."/>
            <person name="Rea M.C."/>
            <person name="O'Sullivan O."/>
            <person name="Ritari J."/>
            <person name="Douillard F.P."/>
            <person name="Paul Ross R."/>
            <person name="Yang R."/>
            <person name="Briner A.E."/>
            <person name="Felis G.E."/>
            <person name="de Vos W.M."/>
            <person name="Barrangou R."/>
            <person name="Klaenhammer T.R."/>
            <person name="Caufield P.W."/>
            <person name="Cui Y."/>
            <person name="Zhang H."/>
            <person name="O'Toole P.W."/>
        </authorList>
    </citation>
    <scope>NUCLEOTIDE SEQUENCE [LARGE SCALE GENOMIC DNA]</scope>
    <source>
        <strain evidence="11 12">DSM 16991</strain>
    </source>
</reference>
<keyword evidence="5" id="KW-0808">Transferase</keyword>
<proteinExistence type="predicted"/>
<evidence type="ECO:0000256" key="4">
    <source>
        <dbReference type="ARBA" id="ARBA00022630"/>
    </source>
</evidence>
<keyword evidence="4" id="KW-0285">Flavoprotein</keyword>
<dbReference type="OrthoDB" id="9778595at2"/>
<dbReference type="eggNOG" id="COG1477">
    <property type="taxonomic scope" value="Bacteria"/>
</dbReference>
<dbReference type="InterPro" id="IPR024932">
    <property type="entry name" value="ApbE"/>
</dbReference>
<keyword evidence="6" id="KW-0479">Metal-binding</keyword>
<evidence type="ECO:0000256" key="9">
    <source>
        <dbReference type="ARBA" id="ARBA00031306"/>
    </source>
</evidence>